<dbReference type="EMBL" id="BGPR01000067">
    <property type="protein sequence ID" value="GBL89828.1"/>
    <property type="molecule type" value="Genomic_DNA"/>
</dbReference>
<evidence type="ECO:0000313" key="2">
    <source>
        <dbReference type="Proteomes" id="UP000499080"/>
    </source>
</evidence>
<organism evidence="1 2">
    <name type="scientific">Araneus ventricosus</name>
    <name type="common">Orbweaver spider</name>
    <name type="synonym">Epeira ventricosa</name>
    <dbReference type="NCBI Taxonomy" id="182803"/>
    <lineage>
        <taxon>Eukaryota</taxon>
        <taxon>Metazoa</taxon>
        <taxon>Ecdysozoa</taxon>
        <taxon>Arthropoda</taxon>
        <taxon>Chelicerata</taxon>
        <taxon>Arachnida</taxon>
        <taxon>Araneae</taxon>
        <taxon>Araneomorphae</taxon>
        <taxon>Entelegynae</taxon>
        <taxon>Araneoidea</taxon>
        <taxon>Araneidae</taxon>
        <taxon>Araneus</taxon>
    </lineage>
</organism>
<gene>
    <name evidence="1" type="ORF">AVEN_179603_1</name>
</gene>
<reference evidence="1 2" key="1">
    <citation type="journal article" date="2019" name="Sci. Rep.">
        <title>Orb-weaving spider Araneus ventricosus genome elucidates the spidroin gene catalogue.</title>
        <authorList>
            <person name="Kono N."/>
            <person name="Nakamura H."/>
            <person name="Ohtoshi R."/>
            <person name="Moran D.A.P."/>
            <person name="Shinohara A."/>
            <person name="Yoshida Y."/>
            <person name="Fujiwara M."/>
            <person name="Mori M."/>
            <person name="Tomita M."/>
            <person name="Arakawa K."/>
        </authorList>
    </citation>
    <scope>NUCLEOTIDE SEQUENCE [LARGE SCALE GENOMIC DNA]</scope>
</reference>
<evidence type="ECO:0000313" key="1">
    <source>
        <dbReference type="EMBL" id="GBL89828.1"/>
    </source>
</evidence>
<sequence>MGKWLKTEIYLELKFEPPISAAKEITVDHQDDNHMERPTDWAQLENKYLDLCIIDYFYKSLYAVLKKVGKYLIKLDIHGQSTSRKWCGSTPHHSNFQPIHLALKKVEVVSKPVTYSNCHLYPACGISNDNDHSNPSRPKVGYETTVGARRNRTMLPDRVTYRNQRENTRTSRCGKAMTLDSVL</sequence>
<protein>
    <submittedName>
        <fullName evidence="1">Uncharacterized protein</fullName>
    </submittedName>
</protein>
<name>A0A4Y2BCR4_ARAVE</name>
<proteinExistence type="predicted"/>
<dbReference type="AlphaFoldDB" id="A0A4Y2BCR4"/>
<dbReference type="Proteomes" id="UP000499080">
    <property type="component" value="Unassembled WGS sequence"/>
</dbReference>
<accession>A0A4Y2BCR4</accession>
<comment type="caution">
    <text evidence="1">The sequence shown here is derived from an EMBL/GenBank/DDBJ whole genome shotgun (WGS) entry which is preliminary data.</text>
</comment>
<keyword evidence="2" id="KW-1185">Reference proteome</keyword>